<comment type="domain">
    <text evidence="6">Has an N-terminal Jag-N domain and 2 RNA-binding domains (KH and R3H).</text>
</comment>
<evidence type="ECO:0000256" key="2">
    <source>
        <dbReference type="ARBA" id="ARBA00022884"/>
    </source>
</evidence>
<gene>
    <name evidence="6" type="primary">khpB</name>
    <name evidence="6" type="synonym">eloR</name>
    <name evidence="8" type="ORF">Q75_00065</name>
</gene>
<dbReference type="NCBIfam" id="NF041568">
    <property type="entry name" value="Jag_EloR"/>
    <property type="match status" value="1"/>
</dbReference>
<evidence type="ECO:0000256" key="3">
    <source>
        <dbReference type="ARBA" id="ARBA00022960"/>
    </source>
</evidence>
<feature type="domain" description="R3H" evidence="7">
    <location>
        <begin position="140"/>
        <end position="206"/>
    </location>
</feature>
<reference evidence="8 9" key="1">
    <citation type="journal article" date="2016" name="Front. Microbiol.">
        <title>Microevolution Analysis of Bacillus coahuilensis Unveils Differences in Phosphorus Acquisition Strategies and Their Regulation.</title>
        <authorList>
            <person name="Gomez-Lunar Z."/>
            <person name="Hernandez-Gonzalez I."/>
            <person name="Rodriguez-Torres M.D."/>
            <person name="Souza V."/>
            <person name="Olmedo-Alvarez G."/>
        </authorList>
    </citation>
    <scope>NUCLEOTIDE SEQUENCE [LARGE SCALE GENOMIC DNA]</scope>
    <source>
        <strain evidence="9">p1.1.43</strain>
    </source>
</reference>
<keyword evidence="9" id="KW-1185">Reference proteome</keyword>
<dbReference type="InterPro" id="IPR039247">
    <property type="entry name" value="KhpB"/>
</dbReference>
<feature type="region of interest" description="Jag_N domain" evidence="6">
    <location>
        <begin position="5"/>
        <end position="55"/>
    </location>
</feature>
<evidence type="ECO:0000256" key="6">
    <source>
        <dbReference type="HAMAP-Rule" id="MF_00867"/>
    </source>
</evidence>
<dbReference type="GO" id="GO:0003723">
    <property type="term" value="F:RNA binding"/>
    <property type="evidence" value="ECO:0007669"/>
    <property type="project" value="UniProtKB-UniRule"/>
</dbReference>
<name>A0A147KCE3_9BACI</name>
<dbReference type="GO" id="GO:0008360">
    <property type="term" value="P:regulation of cell shape"/>
    <property type="evidence" value="ECO:0007669"/>
    <property type="project" value="UniProtKB-KW"/>
</dbReference>
<dbReference type="InterPro" id="IPR015946">
    <property type="entry name" value="KH_dom-like_a/b"/>
</dbReference>
<dbReference type="AlphaFoldDB" id="A0A147KCE3"/>
<comment type="caution">
    <text evidence="8">The sequence shown here is derived from an EMBL/GenBank/DDBJ whole genome shotgun (WGS) entry which is preliminary data.</text>
</comment>
<accession>A0A147KCE3</accession>
<dbReference type="Pfam" id="PF01424">
    <property type="entry name" value="R3H"/>
    <property type="match status" value="1"/>
</dbReference>
<dbReference type="InterPro" id="IPR036867">
    <property type="entry name" value="R3H_dom_sf"/>
</dbReference>
<organism evidence="8 9">
    <name type="scientific">Bacillus coahuilensis p1.1.43</name>
    <dbReference type="NCBI Taxonomy" id="1150625"/>
    <lineage>
        <taxon>Bacteria</taxon>
        <taxon>Bacillati</taxon>
        <taxon>Bacillota</taxon>
        <taxon>Bacilli</taxon>
        <taxon>Bacillales</taxon>
        <taxon>Bacillaceae</taxon>
        <taxon>Bacillus</taxon>
    </lineage>
</organism>
<dbReference type="Proteomes" id="UP000074108">
    <property type="component" value="Unassembled WGS sequence"/>
</dbReference>
<comment type="function">
    <text evidence="6">A probable RNA chaperone. Forms a complex with KhpA which binds to cellular RNA and controls its expression. Plays a role in peptidoglycan (PG) homeostasis and cell length regulation.</text>
</comment>
<comment type="similarity">
    <text evidence="6">Belongs to the KhpB RNA-binding protein family.</text>
</comment>
<dbReference type="Gene3D" id="3.30.300.20">
    <property type="match status" value="1"/>
</dbReference>
<dbReference type="PANTHER" id="PTHR35800">
    <property type="entry name" value="PROTEIN JAG"/>
    <property type="match status" value="1"/>
</dbReference>
<dbReference type="STRING" id="1150625.Q75_00065"/>
<dbReference type="InterPro" id="IPR001374">
    <property type="entry name" value="R3H_dom"/>
</dbReference>
<keyword evidence="5 6" id="KW-0961">Cell wall biogenesis/degradation</keyword>
<keyword evidence="2 6" id="KW-0694">RNA-binding</keyword>
<dbReference type="EMBL" id="LDYG01000001">
    <property type="protein sequence ID" value="KUP09368.1"/>
    <property type="molecule type" value="Genomic_DNA"/>
</dbReference>
<comment type="subcellular location">
    <subcellularLocation>
        <location evidence="6">Cytoplasm</location>
    </subcellularLocation>
</comment>
<sequence length="209" mass="23579">MKSVTATGNTIDEAIASGLAQLHIEEKQAEITVVEEGKKGFFGLFGHKPFIVKVEKKERLAELVVDYLHGIMKELGVEGTTHIEETPGNMVISLTTNESKGLLAKNGQALYAVEQLLQAKINHHSERFMTCEFDVNRWKENRRKKVEELARSSADKALELNRKVYLDPLPPLERKWVHHALTGRVDIETTSEGKDPRRFVIIKPTSLNP</sequence>
<evidence type="ECO:0000256" key="4">
    <source>
        <dbReference type="ARBA" id="ARBA00023186"/>
    </source>
</evidence>
<dbReference type="PATRIC" id="fig|1150625.3.peg.12"/>
<keyword evidence="3 6" id="KW-0133">Cell shape</keyword>
<protein>
    <recommendedName>
        <fullName evidence="6">RNA-binding protein KhpB</fullName>
    </recommendedName>
    <alternativeName>
        <fullName evidence="6">RNA-binding protein EloR</fullName>
    </alternativeName>
</protein>
<dbReference type="Gene3D" id="3.30.30.80">
    <property type="entry name" value="probable RNA-binding protein from clostridium symbiosum atcc 14940"/>
    <property type="match status" value="1"/>
</dbReference>
<dbReference type="PROSITE" id="PS51061">
    <property type="entry name" value="R3H"/>
    <property type="match status" value="1"/>
</dbReference>
<proteinExistence type="inferred from homology"/>
<dbReference type="GO" id="GO:0071555">
    <property type="term" value="P:cell wall organization"/>
    <property type="evidence" value="ECO:0007669"/>
    <property type="project" value="UniProtKB-KW"/>
</dbReference>
<comment type="subunit">
    <text evidence="6">Forms a complex with KhpA.</text>
</comment>
<evidence type="ECO:0000259" key="7">
    <source>
        <dbReference type="PROSITE" id="PS51061"/>
    </source>
</evidence>
<dbReference type="Gene3D" id="3.30.1370.50">
    <property type="entry name" value="R3H-like domain"/>
    <property type="match status" value="1"/>
</dbReference>
<keyword evidence="1 6" id="KW-0963">Cytoplasm</keyword>
<dbReference type="SMART" id="SM00393">
    <property type="entry name" value="R3H"/>
    <property type="match status" value="1"/>
</dbReference>
<dbReference type="HAMAP" id="MF_00867">
    <property type="entry name" value="KhpB"/>
    <property type="match status" value="1"/>
</dbReference>
<dbReference type="InterPro" id="IPR034079">
    <property type="entry name" value="R3H_KhpB"/>
</dbReference>
<dbReference type="Pfam" id="PF14804">
    <property type="entry name" value="Jag_N"/>
    <property type="match status" value="1"/>
</dbReference>
<dbReference type="InterPro" id="IPR038247">
    <property type="entry name" value="Jag_N_dom_sf"/>
</dbReference>
<evidence type="ECO:0000256" key="5">
    <source>
        <dbReference type="ARBA" id="ARBA00023316"/>
    </source>
</evidence>
<evidence type="ECO:0000313" key="8">
    <source>
        <dbReference type="EMBL" id="KUP09368.1"/>
    </source>
</evidence>
<dbReference type="InterPro" id="IPR032782">
    <property type="entry name" value="KhpB_N"/>
</dbReference>
<dbReference type="CDD" id="cd02644">
    <property type="entry name" value="R3H_jag"/>
    <property type="match status" value="1"/>
</dbReference>
<dbReference type="RefSeq" id="WP_059349916.1">
    <property type="nucleotide sequence ID" value="NZ_LDYG01000001.1"/>
</dbReference>
<keyword evidence="4 6" id="KW-0143">Chaperone</keyword>
<dbReference type="GO" id="GO:0005737">
    <property type="term" value="C:cytoplasm"/>
    <property type="evidence" value="ECO:0007669"/>
    <property type="project" value="UniProtKB-SubCell"/>
</dbReference>
<dbReference type="SUPFAM" id="SSF82708">
    <property type="entry name" value="R3H domain"/>
    <property type="match status" value="1"/>
</dbReference>
<dbReference type="OrthoDB" id="9794483at2"/>
<dbReference type="SMART" id="SM01245">
    <property type="entry name" value="Jag_N"/>
    <property type="match status" value="1"/>
</dbReference>
<dbReference type="PANTHER" id="PTHR35800:SF1">
    <property type="entry name" value="RNA-BINDING PROTEIN KHPB"/>
    <property type="match status" value="1"/>
</dbReference>
<evidence type="ECO:0000256" key="1">
    <source>
        <dbReference type="ARBA" id="ARBA00022490"/>
    </source>
</evidence>
<evidence type="ECO:0000313" key="9">
    <source>
        <dbReference type="Proteomes" id="UP000074108"/>
    </source>
</evidence>
<dbReference type="GO" id="GO:0009252">
    <property type="term" value="P:peptidoglycan biosynthetic process"/>
    <property type="evidence" value="ECO:0007669"/>
    <property type="project" value="UniProtKB-UniRule"/>
</dbReference>